<proteinExistence type="predicted"/>
<organism evidence="6 7">
    <name type="scientific">Oopsacas minuta</name>
    <dbReference type="NCBI Taxonomy" id="111878"/>
    <lineage>
        <taxon>Eukaryota</taxon>
        <taxon>Metazoa</taxon>
        <taxon>Porifera</taxon>
        <taxon>Hexactinellida</taxon>
        <taxon>Hexasterophora</taxon>
        <taxon>Lyssacinosida</taxon>
        <taxon>Leucopsacidae</taxon>
        <taxon>Oopsacas</taxon>
    </lineage>
</organism>
<dbReference type="AlphaFoldDB" id="A0AAV7K3G3"/>
<dbReference type="PROSITE" id="PS50026">
    <property type="entry name" value="EGF_3"/>
    <property type="match status" value="1"/>
</dbReference>
<evidence type="ECO:0000259" key="5">
    <source>
        <dbReference type="PROSITE" id="PS50026"/>
    </source>
</evidence>
<dbReference type="InterPro" id="IPR051022">
    <property type="entry name" value="Notch_Cell-Fate_Det"/>
</dbReference>
<evidence type="ECO:0000256" key="4">
    <source>
        <dbReference type="PROSITE-ProRule" id="PRU00076"/>
    </source>
</evidence>
<protein>
    <recommendedName>
        <fullName evidence="5">EGF-like domain-containing protein</fullName>
    </recommendedName>
</protein>
<keyword evidence="1 4" id="KW-0245">EGF-like domain</keyword>
<evidence type="ECO:0000256" key="2">
    <source>
        <dbReference type="ARBA" id="ARBA00022737"/>
    </source>
</evidence>
<keyword evidence="2" id="KW-0677">Repeat</keyword>
<gene>
    <name evidence="6" type="ORF">LOD99_1929</name>
</gene>
<evidence type="ECO:0000313" key="7">
    <source>
        <dbReference type="Proteomes" id="UP001165289"/>
    </source>
</evidence>
<keyword evidence="3 4" id="KW-1015">Disulfide bond</keyword>
<keyword evidence="7" id="KW-1185">Reference proteome</keyword>
<sequence length="673" mass="75230">MDYLSKQPECTLECEVDMWLVRGIERFGDHRAQSPSPPIPYYTVPEKNYLIQCVLISERVFGPLYYTSCDVKNRLTTHLYSEGFVYYWRCCKLLYQLLQAVVKTNWMPTQASVNEFEVLLHQVDTLLPAFNTDVMTMERFAAYFKCIYTRYNVLLKGIETNMNVSYHKCLKGVLTFLDIWLEKFPSFTTFESVVYRNPVMLEALQLLFHPLTRDEPIFHSIMKSKYFLKNENVLNTFIAVSTPALRLACLSVRIIVEYQLSAETLPAFFHTFIDFHRTAPSKVDFCLTQNIRLVLKYFLILLLSITCLQASAECDFPDDSMKEGFSIGLVLGGSPTMVDSYHSCSVRDQNDTSKYTYIFLTLVIEDDANYYARLSLICNVGIWIVDNTTGTISVPNNPPVFLNSSYLRVDCYECNLNFSPFSSDMYGCMECHDDCLRAGVNTSLGYCYRQSASECCSYSLDGISGPDCSNCDLIGQNGTTWTDCSACICAVDYLGTVCESQYLPCLGTPCQDGGLCIDGIGDNVYTYDCNNMWEGTDCTTCPIVWNWCGDECDTCGFTSCLNGGSPNSTCDGCNCVERWTGIDCSTCEFSSCLNAGTANSTCHGCTCITSWGGFDCSVCGITCGNEGFHNTICTGCDCVESIGRILVVLPVGWTANIVLVHIQIALGVNVLVH</sequence>
<dbReference type="InterPro" id="IPR000742">
    <property type="entry name" value="EGF"/>
</dbReference>
<name>A0AAV7K3G3_9METZ</name>
<reference evidence="6 7" key="1">
    <citation type="journal article" date="2023" name="BMC Biol.">
        <title>The compact genome of the sponge Oopsacas minuta (Hexactinellida) is lacking key metazoan core genes.</title>
        <authorList>
            <person name="Santini S."/>
            <person name="Schenkelaars Q."/>
            <person name="Jourda C."/>
            <person name="Duchesne M."/>
            <person name="Belahbib H."/>
            <person name="Rocher C."/>
            <person name="Selva M."/>
            <person name="Riesgo A."/>
            <person name="Vervoort M."/>
            <person name="Leys S.P."/>
            <person name="Kodjabachian L."/>
            <person name="Le Bivic A."/>
            <person name="Borchiellini C."/>
            <person name="Claverie J.M."/>
            <person name="Renard E."/>
        </authorList>
    </citation>
    <scope>NUCLEOTIDE SEQUENCE [LARGE SCALE GENOMIC DNA]</scope>
    <source>
        <strain evidence="6">SPO-2</strain>
    </source>
</reference>
<accession>A0AAV7K3G3</accession>
<evidence type="ECO:0000256" key="1">
    <source>
        <dbReference type="ARBA" id="ARBA00022536"/>
    </source>
</evidence>
<dbReference type="Proteomes" id="UP001165289">
    <property type="component" value="Unassembled WGS sequence"/>
</dbReference>
<dbReference type="Gene3D" id="2.10.25.10">
    <property type="entry name" value="Laminin"/>
    <property type="match status" value="1"/>
</dbReference>
<comment type="caution">
    <text evidence="4">Lacks conserved residue(s) required for the propagation of feature annotation.</text>
</comment>
<dbReference type="PANTHER" id="PTHR24049">
    <property type="entry name" value="CRUMBS FAMILY MEMBER"/>
    <property type="match status" value="1"/>
</dbReference>
<feature type="domain" description="EGF-like" evidence="5">
    <location>
        <begin position="501"/>
        <end position="539"/>
    </location>
</feature>
<feature type="disulfide bond" evidence="4">
    <location>
        <begin position="529"/>
        <end position="538"/>
    </location>
</feature>
<evidence type="ECO:0000313" key="6">
    <source>
        <dbReference type="EMBL" id="KAI6655787.1"/>
    </source>
</evidence>
<evidence type="ECO:0000256" key="3">
    <source>
        <dbReference type="ARBA" id="ARBA00023157"/>
    </source>
</evidence>
<comment type="caution">
    <text evidence="6">The sequence shown here is derived from an EMBL/GenBank/DDBJ whole genome shotgun (WGS) entry which is preliminary data.</text>
</comment>
<dbReference type="EMBL" id="JAKMXF010000177">
    <property type="protein sequence ID" value="KAI6655787.1"/>
    <property type="molecule type" value="Genomic_DNA"/>
</dbReference>